<sequence length="271" mass="32014">MSNSDLDDYMSSEFISEVADEKKPETYSERRRQKQLANLGYNKPRKVLEKELRDEGLGKPIDTEENASSPGLKLLKKMGYEKGMRLGKNESSQALLSEPITVEIKQDRLGLGMSTEMKKRKLSNLEENVKRAKIKEDEYVERLREERLAKRVEKQLRAIQRICETLDLKRHNVFWLRDEEESSTKELDQFSDEDEQAIKVELEESQLHEASDEDEQKIKSEFDLLENSEKFERILAYLRDQYFYCFWCGHEYSNFEEMTNQCPGTTEEEHD</sequence>
<dbReference type="SMART" id="SM01173">
    <property type="entry name" value="DUF4187"/>
    <property type="match status" value="1"/>
</dbReference>
<name>A0A9N8VGC1_9GLOM</name>
<dbReference type="Pfam" id="PF13821">
    <property type="entry name" value="DUF4187"/>
    <property type="match status" value="1"/>
</dbReference>
<proteinExistence type="predicted"/>
<organism evidence="4 5">
    <name type="scientific">Ambispora leptoticha</name>
    <dbReference type="NCBI Taxonomy" id="144679"/>
    <lineage>
        <taxon>Eukaryota</taxon>
        <taxon>Fungi</taxon>
        <taxon>Fungi incertae sedis</taxon>
        <taxon>Mucoromycota</taxon>
        <taxon>Glomeromycotina</taxon>
        <taxon>Glomeromycetes</taxon>
        <taxon>Archaeosporales</taxon>
        <taxon>Ambisporaceae</taxon>
        <taxon>Ambispora</taxon>
    </lineage>
</organism>
<dbReference type="EMBL" id="CAJVPS010000080">
    <property type="protein sequence ID" value="CAG8449310.1"/>
    <property type="molecule type" value="Genomic_DNA"/>
</dbReference>
<keyword evidence="1" id="KW-0175">Coiled coil</keyword>
<dbReference type="Pfam" id="PF01585">
    <property type="entry name" value="G-patch"/>
    <property type="match status" value="1"/>
</dbReference>
<dbReference type="OrthoDB" id="786951at2759"/>
<feature type="compositionally biased region" description="Basic and acidic residues" evidence="2">
    <location>
        <begin position="19"/>
        <end position="30"/>
    </location>
</feature>
<reference evidence="4" key="1">
    <citation type="submission" date="2021-06" db="EMBL/GenBank/DDBJ databases">
        <authorList>
            <person name="Kallberg Y."/>
            <person name="Tangrot J."/>
            <person name="Rosling A."/>
        </authorList>
    </citation>
    <scope>NUCLEOTIDE SEQUENCE</scope>
    <source>
        <strain evidence="4">FL130A</strain>
    </source>
</reference>
<dbReference type="GO" id="GO:0003676">
    <property type="term" value="F:nucleic acid binding"/>
    <property type="evidence" value="ECO:0007669"/>
    <property type="project" value="InterPro"/>
</dbReference>
<dbReference type="InterPro" id="IPR025239">
    <property type="entry name" value="DUF4187"/>
</dbReference>
<evidence type="ECO:0000259" key="3">
    <source>
        <dbReference type="PROSITE" id="PS50174"/>
    </source>
</evidence>
<dbReference type="SMART" id="SM00443">
    <property type="entry name" value="G_patch"/>
    <property type="match status" value="1"/>
</dbReference>
<comment type="caution">
    <text evidence="4">The sequence shown here is derived from an EMBL/GenBank/DDBJ whole genome shotgun (WGS) entry which is preliminary data.</text>
</comment>
<gene>
    <name evidence="4" type="ORF">ALEPTO_LOCUS900</name>
</gene>
<evidence type="ECO:0000256" key="2">
    <source>
        <dbReference type="SAM" id="MobiDB-lite"/>
    </source>
</evidence>
<evidence type="ECO:0000313" key="5">
    <source>
        <dbReference type="Proteomes" id="UP000789508"/>
    </source>
</evidence>
<dbReference type="InterPro" id="IPR000467">
    <property type="entry name" value="G_patch_dom"/>
</dbReference>
<dbReference type="PANTHER" id="PTHR21032:SF0">
    <property type="entry name" value="G PATCH DOMAIN-CONTAINING PROTEIN 11"/>
    <property type="match status" value="1"/>
</dbReference>
<feature type="coiled-coil region" evidence="1">
    <location>
        <begin position="115"/>
        <end position="169"/>
    </location>
</feature>
<dbReference type="GO" id="GO:0000776">
    <property type="term" value="C:kinetochore"/>
    <property type="evidence" value="ECO:0007669"/>
    <property type="project" value="TreeGrafter"/>
</dbReference>
<feature type="compositionally biased region" description="Basic and acidic residues" evidence="2">
    <location>
        <begin position="46"/>
        <end position="57"/>
    </location>
</feature>
<evidence type="ECO:0000313" key="4">
    <source>
        <dbReference type="EMBL" id="CAG8449310.1"/>
    </source>
</evidence>
<keyword evidence="5" id="KW-1185">Reference proteome</keyword>
<accession>A0A9N8VGC1</accession>
<dbReference type="PROSITE" id="PS50174">
    <property type="entry name" value="G_PATCH"/>
    <property type="match status" value="1"/>
</dbReference>
<feature type="compositionally biased region" description="Acidic residues" evidence="2">
    <location>
        <begin position="1"/>
        <end position="10"/>
    </location>
</feature>
<evidence type="ECO:0000256" key="1">
    <source>
        <dbReference type="SAM" id="Coils"/>
    </source>
</evidence>
<dbReference type="PANTHER" id="PTHR21032">
    <property type="entry name" value="G PATCH DOMAIN-CONTAINING PROTEIN 11"/>
    <property type="match status" value="1"/>
</dbReference>
<dbReference type="AlphaFoldDB" id="A0A9N8VGC1"/>
<feature type="domain" description="G-patch" evidence="3">
    <location>
        <begin position="67"/>
        <end position="116"/>
    </location>
</feature>
<dbReference type="Proteomes" id="UP000789508">
    <property type="component" value="Unassembled WGS sequence"/>
</dbReference>
<protein>
    <submittedName>
        <fullName evidence="4">10374_t:CDS:1</fullName>
    </submittedName>
</protein>
<dbReference type="InterPro" id="IPR039249">
    <property type="entry name" value="GPATCH11"/>
</dbReference>
<feature type="region of interest" description="Disordered" evidence="2">
    <location>
        <begin position="1"/>
        <end position="70"/>
    </location>
</feature>